<keyword evidence="1" id="KW-1133">Transmembrane helix</keyword>
<protein>
    <submittedName>
        <fullName evidence="2">Preprotein translocase subunit YajC</fullName>
    </submittedName>
</protein>
<dbReference type="Proteomes" id="UP000539265">
    <property type="component" value="Unassembled WGS sequence"/>
</dbReference>
<evidence type="ECO:0000256" key="1">
    <source>
        <dbReference type="SAM" id="Phobius"/>
    </source>
</evidence>
<keyword evidence="3" id="KW-1185">Reference proteome</keyword>
<sequence>MKIEKEVKQSIVKNVLLSLFIYILPILLMFLTFYFTGQRPWEKRQVQKEQIKSIKKTHNNLNNGSNI</sequence>
<evidence type="ECO:0000313" key="3">
    <source>
        <dbReference type="Proteomes" id="UP000539265"/>
    </source>
</evidence>
<dbReference type="AlphaFoldDB" id="A0A839SBI3"/>
<feature type="transmembrane region" description="Helical" evidence="1">
    <location>
        <begin position="15"/>
        <end position="35"/>
    </location>
</feature>
<accession>A0A839SBI3</accession>
<name>A0A839SBI3_9SPHI</name>
<keyword evidence="1" id="KW-0472">Membrane</keyword>
<comment type="caution">
    <text evidence="2">The sequence shown here is derived from an EMBL/GenBank/DDBJ whole genome shotgun (WGS) entry which is preliminary data.</text>
</comment>
<proteinExistence type="predicted"/>
<organism evidence="2 3">
    <name type="scientific">Mucilaginibacter gotjawali</name>
    <dbReference type="NCBI Taxonomy" id="1550579"/>
    <lineage>
        <taxon>Bacteria</taxon>
        <taxon>Pseudomonadati</taxon>
        <taxon>Bacteroidota</taxon>
        <taxon>Sphingobacteriia</taxon>
        <taxon>Sphingobacteriales</taxon>
        <taxon>Sphingobacteriaceae</taxon>
        <taxon>Mucilaginibacter</taxon>
    </lineage>
</organism>
<dbReference type="EMBL" id="JACHWX010000002">
    <property type="protein sequence ID" value="MBB3054623.1"/>
    <property type="molecule type" value="Genomic_DNA"/>
</dbReference>
<evidence type="ECO:0000313" key="2">
    <source>
        <dbReference type="EMBL" id="MBB3054623.1"/>
    </source>
</evidence>
<gene>
    <name evidence="2" type="ORF">FHS11_001033</name>
</gene>
<keyword evidence="1" id="KW-0812">Transmembrane</keyword>
<reference evidence="2" key="1">
    <citation type="submission" date="2020-08" db="EMBL/GenBank/DDBJ databases">
        <title>Genomic Encyclopedia of Type Strains, Phase III (KMG-III): the genomes of soil and plant-associated and newly described type strains.</title>
        <authorList>
            <person name="Whitman W."/>
        </authorList>
    </citation>
    <scope>NUCLEOTIDE SEQUENCE [LARGE SCALE GENOMIC DNA]</scope>
    <source>
        <strain evidence="2">CECT 8628</strain>
    </source>
</reference>